<feature type="domain" description="Metallo-beta-lactamase" evidence="1">
    <location>
        <begin position="66"/>
        <end position="256"/>
    </location>
</feature>
<organism evidence="2 3">
    <name type="scientific">Candidatus Nitrohelix vancouverensis</name>
    <dbReference type="NCBI Taxonomy" id="2705534"/>
    <lineage>
        <taxon>Bacteria</taxon>
        <taxon>Pseudomonadati</taxon>
        <taxon>Nitrospinota/Tectimicrobiota group</taxon>
        <taxon>Nitrospinota</taxon>
        <taxon>Nitrospinia</taxon>
        <taxon>Nitrospinales</taxon>
        <taxon>Nitrospinaceae</taxon>
        <taxon>Candidatus Nitrohelix</taxon>
    </lineage>
</organism>
<proteinExistence type="predicted"/>
<evidence type="ECO:0000259" key="1">
    <source>
        <dbReference type="SMART" id="SM00849"/>
    </source>
</evidence>
<name>A0A7T0G4N9_9BACT</name>
<dbReference type="AlphaFoldDB" id="A0A7T0G4N9"/>
<sequence>MEKNRFSATFWGVRGSIPTPTSSSQIREKISKTLERVKPEDLVDATTRQQFIDALPVELRGCFGGNSSCVEIQFGETRLIFDCGTGVRPLGLDLMKKEYGQGKGQAHIFISHFHWDHIMGIPFFIPFYVPGNKFVFHSVFEDMQERLVRQQSKEFFPVPFDAFSADISFDILKNKSECDIDDARISWKAMYHPGGSIAYRVDYGGKSFIYATDSEYKKLGPKDLQPTVDFFQDADLLVFDSQYTFSEGMEKEDWGHSSTFIGVDLAVAANVKNIAFYHHEPTYDDFKLMNIYKQTEKYRQMVGPRSPLKMFLAQEGLTFDLLAD</sequence>
<dbReference type="SMART" id="SM00849">
    <property type="entry name" value="Lactamase_B"/>
    <property type="match status" value="1"/>
</dbReference>
<accession>A0A7T0G4N9</accession>
<dbReference type="SUPFAM" id="SSF56281">
    <property type="entry name" value="Metallo-hydrolase/oxidoreductase"/>
    <property type="match status" value="1"/>
</dbReference>
<dbReference type="InterPro" id="IPR001279">
    <property type="entry name" value="Metallo-B-lactamas"/>
</dbReference>
<dbReference type="EMBL" id="CP048620">
    <property type="protein sequence ID" value="QPJ66588.1"/>
    <property type="molecule type" value="Genomic_DNA"/>
</dbReference>
<evidence type="ECO:0000313" key="2">
    <source>
        <dbReference type="EMBL" id="QPJ66588.1"/>
    </source>
</evidence>
<dbReference type="PANTHER" id="PTHR42663">
    <property type="entry name" value="HYDROLASE C777.06C-RELATED-RELATED"/>
    <property type="match status" value="1"/>
</dbReference>
<evidence type="ECO:0000313" key="3">
    <source>
        <dbReference type="Proteomes" id="UP000594464"/>
    </source>
</evidence>
<dbReference type="CDD" id="cd07715">
    <property type="entry name" value="TaR3-like_MBL-fold"/>
    <property type="match status" value="1"/>
</dbReference>
<dbReference type="KEGG" id="nva:G3M78_14725"/>
<gene>
    <name evidence="2" type="ORF">G3M78_14725</name>
</gene>
<dbReference type="PANTHER" id="PTHR42663:SF4">
    <property type="entry name" value="SLL1036 PROTEIN"/>
    <property type="match status" value="1"/>
</dbReference>
<dbReference type="Proteomes" id="UP000594464">
    <property type="component" value="Chromosome"/>
</dbReference>
<dbReference type="Gene3D" id="3.60.15.10">
    <property type="entry name" value="Ribonuclease Z/Hydroxyacylglutathione hydrolase-like"/>
    <property type="match status" value="1"/>
</dbReference>
<dbReference type="Pfam" id="PF12706">
    <property type="entry name" value="Lactamase_B_2"/>
    <property type="match status" value="1"/>
</dbReference>
<dbReference type="GO" id="GO:0016787">
    <property type="term" value="F:hydrolase activity"/>
    <property type="evidence" value="ECO:0007669"/>
    <property type="project" value="UniProtKB-KW"/>
</dbReference>
<protein>
    <submittedName>
        <fullName evidence="2">MBL fold metallo-hydrolase</fullName>
    </submittedName>
</protein>
<reference evidence="3" key="1">
    <citation type="submission" date="2020-02" db="EMBL/GenBank/DDBJ databases">
        <title>Genomic and physiological characterization of two novel Nitrospinaceae genera.</title>
        <authorList>
            <person name="Mueller A.J."/>
            <person name="Jung M.-Y."/>
            <person name="Strachan C.R."/>
            <person name="Herbold C.W."/>
            <person name="Kirkegaard R.H."/>
            <person name="Daims H."/>
        </authorList>
    </citation>
    <scope>NUCLEOTIDE SEQUENCE [LARGE SCALE GENOMIC DNA]</scope>
</reference>
<keyword evidence="2" id="KW-0378">Hydrolase</keyword>
<dbReference type="InterPro" id="IPR036866">
    <property type="entry name" value="RibonucZ/Hydroxyglut_hydro"/>
</dbReference>